<comment type="caution">
    <text evidence="2">The sequence shown here is derived from an EMBL/GenBank/DDBJ whole genome shotgun (WGS) entry which is preliminary data.</text>
</comment>
<keyword evidence="1" id="KW-1133">Transmembrane helix</keyword>
<evidence type="ECO:0000256" key="1">
    <source>
        <dbReference type="SAM" id="Phobius"/>
    </source>
</evidence>
<reference evidence="2 3" key="1">
    <citation type="submission" date="2023-03" db="EMBL/GenBank/DDBJ databases">
        <title>Paludisphaera mucosa sp. nov. a novel planctomycete from northern fen.</title>
        <authorList>
            <person name="Ivanova A."/>
        </authorList>
    </citation>
    <scope>NUCLEOTIDE SEQUENCE [LARGE SCALE GENOMIC DNA]</scope>
    <source>
        <strain evidence="2 3">Pla2</strain>
    </source>
</reference>
<keyword evidence="1" id="KW-0472">Membrane</keyword>
<dbReference type="RefSeq" id="WP_277863736.1">
    <property type="nucleotide sequence ID" value="NZ_JARRAG010000002.1"/>
</dbReference>
<evidence type="ECO:0000313" key="2">
    <source>
        <dbReference type="EMBL" id="MDG3007457.1"/>
    </source>
</evidence>
<dbReference type="Proteomes" id="UP001216907">
    <property type="component" value="Unassembled WGS sequence"/>
</dbReference>
<dbReference type="EMBL" id="JARRAG010000002">
    <property type="protein sequence ID" value="MDG3007457.1"/>
    <property type="molecule type" value="Genomic_DNA"/>
</dbReference>
<evidence type="ECO:0000313" key="3">
    <source>
        <dbReference type="Proteomes" id="UP001216907"/>
    </source>
</evidence>
<organism evidence="2 3">
    <name type="scientific">Paludisphaera mucosa</name>
    <dbReference type="NCBI Taxonomy" id="3030827"/>
    <lineage>
        <taxon>Bacteria</taxon>
        <taxon>Pseudomonadati</taxon>
        <taxon>Planctomycetota</taxon>
        <taxon>Planctomycetia</taxon>
        <taxon>Isosphaerales</taxon>
        <taxon>Isosphaeraceae</taxon>
        <taxon>Paludisphaera</taxon>
    </lineage>
</organism>
<accession>A0ABT6FIT1</accession>
<feature type="transmembrane region" description="Helical" evidence="1">
    <location>
        <begin position="15"/>
        <end position="33"/>
    </location>
</feature>
<keyword evidence="1" id="KW-0812">Transmembrane</keyword>
<protein>
    <submittedName>
        <fullName evidence="2">Uncharacterized protein</fullName>
    </submittedName>
</protein>
<name>A0ABT6FIT1_9BACT</name>
<proteinExistence type="predicted"/>
<gene>
    <name evidence="2" type="ORF">PZE19_27150</name>
</gene>
<sequence length="88" mass="9586">MVVSITTLKLICELASVWMVGMVAILAFVVVTVDRLNVRIAELEDRIKVLGGETRTPASAQVVRRDAVAARYDADPRADRPAPVLVRA</sequence>
<keyword evidence="3" id="KW-1185">Reference proteome</keyword>